<evidence type="ECO:0000256" key="10">
    <source>
        <dbReference type="ARBA" id="ARBA00022737"/>
    </source>
</evidence>
<feature type="chain" id="PRO_5042834941" evidence="20">
    <location>
        <begin position="28"/>
        <end position="608"/>
    </location>
</feature>
<keyword evidence="10" id="KW-0677">Repeat</keyword>
<keyword evidence="5" id="KW-0597">Phosphoprotein</keyword>
<dbReference type="InterPro" id="IPR032675">
    <property type="entry name" value="LRR_dom_sf"/>
</dbReference>
<dbReference type="PROSITE" id="PS50011">
    <property type="entry name" value="PROTEIN_KINASE_DOM"/>
    <property type="match status" value="1"/>
</dbReference>
<evidence type="ECO:0000256" key="12">
    <source>
        <dbReference type="ARBA" id="ARBA00022777"/>
    </source>
</evidence>
<evidence type="ECO:0000256" key="11">
    <source>
        <dbReference type="ARBA" id="ARBA00022741"/>
    </source>
</evidence>
<keyword evidence="12 22" id="KW-0418">Kinase</keyword>
<evidence type="ECO:0000256" key="8">
    <source>
        <dbReference type="ARBA" id="ARBA00022692"/>
    </source>
</evidence>
<evidence type="ECO:0000256" key="1">
    <source>
        <dbReference type="ARBA" id="ARBA00004162"/>
    </source>
</evidence>
<dbReference type="Gene3D" id="3.80.10.10">
    <property type="entry name" value="Ribonuclease Inhibitor"/>
    <property type="match status" value="1"/>
</dbReference>
<dbReference type="Proteomes" id="UP001327560">
    <property type="component" value="Chromosome 5"/>
</dbReference>
<dbReference type="PANTHER" id="PTHR48006">
    <property type="entry name" value="LEUCINE-RICH REPEAT-CONTAINING PROTEIN DDB_G0281931-RELATED"/>
    <property type="match status" value="1"/>
</dbReference>
<feature type="transmembrane region" description="Helical" evidence="19">
    <location>
        <begin position="245"/>
        <end position="272"/>
    </location>
</feature>
<dbReference type="GO" id="GO:0005524">
    <property type="term" value="F:ATP binding"/>
    <property type="evidence" value="ECO:0007669"/>
    <property type="project" value="UniProtKB-UniRule"/>
</dbReference>
<gene>
    <name evidence="22" type="ORF">Cni_G16785</name>
</gene>
<evidence type="ECO:0000256" key="6">
    <source>
        <dbReference type="ARBA" id="ARBA00022614"/>
    </source>
</evidence>
<evidence type="ECO:0000256" key="16">
    <source>
        <dbReference type="ARBA" id="ARBA00023170"/>
    </source>
</evidence>
<keyword evidence="8 19" id="KW-0812">Transmembrane</keyword>
<sequence>MQQVMALTVVSASAICVLAVLFPFTSALVPDGEALLELKLGFNDSKQLLRSWRLADPNPCSWLGVSCHLSDLTVRSINLPYMQLGGIISPSIGRLRRLQRLALHQNSLHGPIPPEIKNCTELRALYLRANYLQGSIPPEIGELTRLSILDLSSNLLRGEIPPSIGHLTELRFLNLSTNFFSGEIPTVGVLGTFRNTSFIGNLELCGLPIQKICRGSLGFPAVLPHTNTFSSPGISSIPPKRSSHFLNGVILGAMTTLALALIAILGFLWICLLSRKGRLVENYVKVEKQLVQEAGTKLVTFHGNLPYASQEIIKKLELLDENDVIGSGGFGMVYKMVMDDNSVFAVKKIERIREESDQILERGLEILGSIKHINLVNLRGYCRLPSTRLLIYDYLDLGSLDHYLHENNEEQPLNWNARMKIALGSARGLAYLHHDCTPRIVHRDIKSSNILLDKSLEPHVSDFGLAKLLVDDDVHVTTVVAGTFGYLAPEYLQNGHATEKSDVYSFGVLLLELVTGKRPTDPSFVRRGLNIVGWLNTLEGENRLEEIVDEKCRDLEVEAVEAILDIAGMCTDANPEERPSMSRVLQMLEEEIMSPCLSDDFYEPHLYI</sequence>
<dbReference type="EMBL" id="CP136894">
    <property type="protein sequence ID" value="WOL08033.1"/>
    <property type="molecule type" value="Genomic_DNA"/>
</dbReference>
<feature type="signal peptide" evidence="20">
    <location>
        <begin position="1"/>
        <end position="27"/>
    </location>
</feature>
<evidence type="ECO:0000256" key="19">
    <source>
        <dbReference type="SAM" id="Phobius"/>
    </source>
</evidence>
<dbReference type="Pfam" id="PF08263">
    <property type="entry name" value="LRRNT_2"/>
    <property type="match status" value="1"/>
</dbReference>
<evidence type="ECO:0000256" key="14">
    <source>
        <dbReference type="ARBA" id="ARBA00022989"/>
    </source>
</evidence>
<keyword evidence="4" id="KW-0723">Serine/threonine-protein kinase</keyword>
<evidence type="ECO:0000256" key="13">
    <source>
        <dbReference type="ARBA" id="ARBA00022840"/>
    </source>
</evidence>
<evidence type="ECO:0000256" key="20">
    <source>
        <dbReference type="SAM" id="SignalP"/>
    </source>
</evidence>
<feature type="domain" description="Protein kinase" evidence="21">
    <location>
        <begin position="319"/>
        <end position="608"/>
    </location>
</feature>
<dbReference type="InterPro" id="IPR001611">
    <property type="entry name" value="Leu-rich_rpt"/>
</dbReference>
<dbReference type="Gene3D" id="3.30.200.20">
    <property type="entry name" value="Phosphorylase Kinase, domain 1"/>
    <property type="match status" value="1"/>
</dbReference>
<dbReference type="GO" id="GO:0005886">
    <property type="term" value="C:plasma membrane"/>
    <property type="evidence" value="ECO:0007669"/>
    <property type="project" value="UniProtKB-SubCell"/>
</dbReference>
<feature type="binding site" evidence="18">
    <location>
        <position position="348"/>
    </location>
    <ligand>
        <name>ATP</name>
        <dbReference type="ChEBI" id="CHEBI:30616"/>
    </ligand>
</feature>
<comment type="similarity">
    <text evidence="3">Belongs to the protein kinase superfamily. Ser/Thr protein kinase family.</text>
</comment>
<dbReference type="PROSITE" id="PS00107">
    <property type="entry name" value="PROTEIN_KINASE_ATP"/>
    <property type="match status" value="1"/>
</dbReference>
<dbReference type="PANTHER" id="PTHR48006:SF92">
    <property type="entry name" value="LRR RECEPTOR-LIKE SERINE_THREONINE-PROTEIN KINASE GSO1"/>
    <property type="match status" value="1"/>
</dbReference>
<keyword evidence="9 20" id="KW-0732">Signal</keyword>
<dbReference type="SMART" id="SM00220">
    <property type="entry name" value="S_TKc"/>
    <property type="match status" value="1"/>
</dbReference>
<keyword evidence="11 18" id="KW-0547">Nucleotide-binding</keyword>
<keyword evidence="23" id="KW-1185">Reference proteome</keyword>
<dbReference type="Pfam" id="PF00560">
    <property type="entry name" value="LRR_1"/>
    <property type="match status" value="1"/>
</dbReference>
<evidence type="ECO:0000256" key="4">
    <source>
        <dbReference type="ARBA" id="ARBA00022527"/>
    </source>
</evidence>
<dbReference type="InterPro" id="IPR051824">
    <property type="entry name" value="LRR_Rcpt-Like_S/T_Kinase"/>
</dbReference>
<keyword evidence="16 22" id="KW-0675">Receptor</keyword>
<name>A0AAQ3KJ67_9LILI</name>
<evidence type="ECO:0000256" key="18">
    <source>
        <dbReference type="PROSITE-ProRule" id="PRU10141"/>
    </source>
</evidence>
<keyword evidence="7" id="KW-0808">Transferase</keyword>
<evidence type="ECO:0000256" key="17">
    <source>
        <dbReference type="ARBA" id="ARBA00023180"/>
    </source>
</evidence>
<dbReference type="FunFam" id="1.10.510.10:FF:000146">
    <property type="entry name" value="LRR receptor-like serine/threonine-protein kinase IOS1"/>
    <property type="match status" value="1"/>
</dbReference>
<dbReference type="Pfam" id="PF00069">
    <property type="entry name" value="Pkinase"/>
    <property type="match status" value="1"/>
</dbReference>
<dbReference type="AlphaFoldDB" id="A0AAQ3KJ67"/>
<keyword evidence="13 18" id="KW-0067">ATP-binding</keyword>
<evidence type="ECO:0000256" key="5">
    <source>
        <dbReference type="ARBA" id="ARBA00022553"/>
    </source>
</evidence>
<evidence type="ECO:0000256" key="7">
    <source>
        <dbReference type="ARBA" id="ARBA00022679"/>
    </source>
</evidence>
<accession>A0AAQ3KJ67</accession>
<evidence type="ECO:0000256" key="3">
    <source>
        <dbReference type="ARBA" id="ARBA00008684"/>
    </source>
</evidence>
<dbReference type="SUPFAM" id="SSF52058">
    <property type="entry name" value="L domain-like"/>
    <property type="match status" value="1"/>
</dbReference>
<dbReference type="GO" id="GO:0004674">
    <property type="term" value="F:protein serine/threonine kinase activity"/>
    <property type="evidence" value="ECO:0007669"/>
    <property type="project" value="UniProtKB-KW"/>
</dbReference>
<dbReference type="InterPro" id="IPR000719">
    <property type="entry name" value="Prot_kinase_dom"/>
</dbReference>
<reference evidence="22 23" key="1">
    <citation type="submission" date="2023-10" db="EMBL/GenBank/DDBJ databases">
        <title>Chromosome-scale genome assembly provides insights into flower coloration mechanisms of Canna indica.</title>
        <authorList>
            <person name="Li C."/>
        </authorList>
    </citation>
    <scope>NUCLEOTIDE SEQUENCE [LARGE SCALE GENOMIC DNA]</scope>
    <source>
        <tissue evidence="22">Flower</tissue>
    </source>
</reference>
<dbReference type="PROSITE" id="PS00108">
    <property type="entry name" value="PROTEIN_KINASE_ST"/>
    <property type="match status" value="1"/>
</dbReference>
<keyword evidence="6" id="KW-0433">Leucine-rich repeat</keyword>
<organism evidence="22 23">
    <name type="scientific">Canna indica</name>
    <name type="common">Indian-shot</name>
    <dbReference type="NCBI Taxonomy" id="4628"/>
    <lineage>
        <taxon>Eukaryota</taxon>
        <taxon>Viridiplantae</taxon>
        <taxon>Streptophyta</taxon>
        <taxon>Embryophyta</taxon>
        <taxon>Tracheophyta</taxon>
        <taxon>Spermatophyta</taxon>
        <taxon>Magnoliopsida</taxon>
        <taxon>Liliopsida</taxon>
        <taxon>Zingiberales</taxon>
        <taxon>Cannaceae</taxon>
        <taxon>Canna</taxon>
    </lineage>
</organism>
<dbReference type="InterPro" id="IPR017441">
    <property type="entry name" value="Protein_kinase_ATP_BS"/>
</dbReference>
<evidence type="ECO:0000313" key="22">
    <source>
        <dbReference type="EMBL" id="WOL08033.1"/>
    </source>
</evidence>
<keyword evidence="14 19" id="KW-1133">Transmembrane helix</keyword>
<dbReference type="InterPro" id="IPR013210">
    <property type="entry name" value="LRR_N_plant-typ"/>
</dbReference>
<dbReference type="Pfam" id="PF13855">
    <property type="entry name" value="LRR_8"/>
    <property type="match status" value="1"/>
</dbReference>
<dbReference type="FunFam" id="3.80.10.10:FF:000101">
    <property type="entry name" value="LRR receptor-like serine/threonine-protein kinase ERECTA"/>
    <property type="match status" value="1"/>
</dbReference>
<dbReference type="InterPro" id="IPR008271">
    <property type="entry name" value="Ser/Thr_kinase_AS"/>
</dbReference>
<protein>
    <submittedName>
        <fullName evidence="22">LRR receptor-like serine/threonine-protein kinase FEI 2</fullName>
    </submittedName>
</protein>
<keyword evidence="15 19" id="KW-0472">Membrane</keyword>
<proteinExistence type="inferred from homology"/>
<keyword evidence="17" id="KW-0325">Glycoprotein</keyword>
<dbReference type="InterPro" id="IPR011009">
    <property type="entry name" value="Kinase-like_dom_sf"/>
</dbReference>
<evidence type="ECO:0000256" key="9">
    <source>
        <dbReference type="ARBA" id="ARBA00022729"/>
    </source>
</evidence>
<dbReference type="Gene3D" id="1.10.510.10">
    <property type="entry name" value="Transferase(Phosphotransferase) domain 1"/>
    <property type="match status" value="1"/>
</dbReference>
<evidence type="ECO:0000313" key="23">
    <source>
        <dbReference type="Proteomes" id="UP001327560"/>
    </source>
</evidence>
<evidence type="ECO:0000256" key="15">
    <source>
        <dbReference type="ARBA" id="ARBA00023136"/>
    </source>
</evidence>
<evidence type="ECO:0000259" key="21">
    <source>
        <dbReference type="PROSITE" id="PS50011"/>
    </source>
</evidence>
<dbReference type="SUPFAM" id="SSF56112">
    <property type="entry name" value="Protein kinase-like (PK-like)"/>
    <property type="match status" value="1"/>
</dbReference>
<evidence type="ECO:0000256" key="2">
    <source>
        <dbReference type="ARBA" id="ARBA00004479"/>
    </source>
</evidence>
<comment type="subcellular location">
    <subcellularLocation>
        <location evidence="1">Cell membrane</location>
        <topology evidence="1">Single-pass membrane protein</topology>
    </subcellularLocation>
    <subcellularLocation>
        <location evidence="2">Membrane</location>
        <topology evidence="2">Single-pass type I membrane protein</topology>
    </subcellularLocation>
</comment>